<dbReference type="Gene3D" id="3.10.105.10">
    <property type="entry name" value="Dipeptide-binding Protein, Domain 3"/>
    <property type="match status" value="1"/>
</dbReference>
<feature type="domain" description="Solute-binding protein family 5" evidence="1">
    <location>
        <begin position="87"/>
        <end position="415"/>
    </location>
</feature>
<gene>
    <name evidence="2" type="ORF">IW245_002586</name>
</gene>
<dbReference type="CDD" id="cd08503">
    <property type="entry name" value="PBP2_NikA_DppA_OppA_like_17"/>
    <property type="match status" value="1"/>
</dbReference>
<dbReference type="PANTHER" id="PTHR30290:SF65">
    <property type="entry name" value="MONOACYL PHOSPHATIDYLINOSITOL TETRAMANNOSIDE-BINDING PROTEIN LPQW-RELATED"/>
    <property type="match status" value="1"/>
</dbReference>
<dbReference type="Gene3D" id="3.90.76.10">
    <property type="entry name" value="Dipeptide-binding Protein, Domain 1"/>
    <property type="match status" value="1"/>
</dbReference>
<proteinExistence type="predicted"/>
<name>A0A8J7KPK0_9ACTN</name>
<evidence type="ECO:0000259" key="1">
    <source>
        <dbReference type="Pfam" id="PF00496"/>
    </source>
</evidence>
<comment type="caution">
    <text evidence="2">The sequence shown here is derived from an EMBL/GenBank/DDBJ whole genome shotgun (WGS) entry which is preliminary data.</text>
</comment>
<dbReference type="InterPro" id="IPR039424">
    <property type="entry name" value="SBP_5"/>
</dbReference>
<accession>A0A8J7KPK0</accession>
<dbReference type="AlphaFoldDB" id="A0A8J7KPK0"/>
<protein>
    <submittedName>
        <fullName evidence="2">Peptide/nickel transport system substrate-binding protein</fullName>
    </submittedName>
</protein>
<dbReference type="PROSITE" id="PS51318">
    <property type="entry name" value="TAT"/>
    <property type="match status" value="1"/>
</dbReference>
<dbReference type="InterPro" id="IPR000914">
    <property type="entry name" value="SBP_5_dom"/>
</dbReference>
<dbReference type="Proteomes" id="UP000622552">
    <property type="component" value="Unassembled WGS sequence"/>
</dbReference>
<dbReference type="GO" id="GO:0042597">
    <property type="term" value="C:periplasmic space"/>
    <property type="evidence" value="ECO:0007669"/>
    <property type="project" value="UniProtKB-ARBA"/>
</dbReference>
<sequence>MFVPTRRGLLLGGAALTGGVLLGGCSTPAGTPKGAPSPKKGGRVRAAFQTAGAKETLDPHAASLFVDGARSKALFDKLADLGPDMSPVPRLAEKFEPNADATKWRVTLRKATFHDGRPVTADDVLASYARILAAPATRRAAVQLDAIDLKASSAVSAQVIEFVLKRPQSEFPLATTAFGSWIVPKDLTDFTRPVGSGPFRFASFAAGGTLVVDRFDGYWDSPAHLDRVEFVPANEETARINALVGGQVEYAHDLSAASARTYATDKRIAVHRAPGSAMHAFAMKLDRAPFDKPEVRAAFRLMVDREELVRTVLGGMGSIGNDLFGKGYQYYADLPQRTRDLDKAKALLKQAGADGLKVPLQTAPAGAGLVEAATLFAEQAKAAGVTLDVAVGNKDTFFKDTLSGGAISSYRSGSMPIDTHLASRLLTTSPQNVTKWGSPEFDALYRTMQSTVDPAARTAAYKDMQVQLHERCGLLVWGFADWIVGTSAGLNGVADAPPNTLDWARFDKVWLA</sequence>
<dbReference type="GO" id="GO:0015833">
    <property type="term" value="P:peptide transport"/>
    <property type="evidence" value="ECO:0007669"/>
    <property type="project" value="TreeGrafter"/>
</dbReference>
<dbReference type="EMBL" id="JADOUF010000001">
    <property type="protein sequence ID" value="MBG6136392.1"/>
    <property type="molecule type" value="Genomic_DNA"/>
</dbReference>
<dbReference type="PROSITE" id="PS51257">
    <property type="entry name" value="PROKAR_LIPOPROTEIN"/>
    <property type="match status" value="1"/>
</dbReference>
<dbReference type="PIRSF" id="PIRSF002741">
    <property type="entry name" value="MppA"/>
    <property type="match status" value="1"/>
</dbReference>
<dbReference type="InterPro" id="IPR006311">
    <property type="entry name" value="TAT_signal"/>
</dbReference>
<dbReference type="GO" id="GO:0043190">
    <property type="term" value="C:ATP-binding cassette (ABC) transporter complex"/>
    <property type="evidence" value="ECO:0007669"/>
    <property type="project" value="InterPro"/>
</dbReference>
<dbReference type="Gene3D" id="3.40.190.10">
    <property type="entry name" value="Periplasmic binding protein-like II"/>
    <property type="match status" value="1"/>
</dbReference>
<dbReference type="PANTHER" id="PTHR30290">
    <property type="entry name" value="PERIPLASMIC BINDING COMPONENT OF ABC TRANSPORTER"/>
    <property type="match status" value="1"/>
</dbReference>
<organism evidence="2 3">
    <name type="scientific">Longispora fulva</name>
    <dbReference type="NCBI Taxonomy" id="619741"/>
    <lineage>
        <taxon>Bacteria</taxon>
        <taxon>Bacillati</taxon>
        <taxon>Actinomycetota</taxon>
        <taxon>Actinomycetes</taxon>
        <taxon>Micromonosporales</taxon>
        <taxon>Micromonosporaceae</taxon>
        <taxon>Longispora</taxon>
    </lineage>
</organism>
<dbReference type="RefSeq" id="WP_197003375.1">
    <property type="nucleotide sequence ID" value="NZ_BONS01000015.1"/>
</dbReference>
<dbReference type="SUPFAM" id="SSF53850">
    <property type="entry name" value="Periplasmic binding protein-like II"/>
    <property type="match status" value="1"/>
</dbReference>
<keyword evidence="3" id="KW-1185">Reference proteome</keyword>
<evidence type="ECO:0000313" key="2">
    <source>
        <dbReference type="EMBL" id="MBG6136392.1"/>
    </source>
</evidence>
<dbReference type="Pfam" id="PF00496">
    <property type="entry name" value="SBP_bac_5"/>
    <property type="match status" value="1"/>
</dbReference>
<dbReference type="InterPro" id="IPR030678">
    <property type="entry name" value="Peptide/Ni-bd"/>
</dbReference>
<dbReference type="GO" id="GO:1904680">
    <property type="term" value="F:peptide transmembrane transporter activity"/>
    <property type="evidence" value="ECO:0007669"/>
    <property type="project" value="TreeGrafter"/>
</dbReference>
<evidence type="ECO:0000313" key="3">
    <source>
        <dbReference type="Proteomes" id="UP000622552"/>
    </source>
</evidence>
<reference evidence="2" key="1">
    <citation type="submission" date="2020-11" db="EMBL/GenBank/DDBJ databases">
        <title>Sequencing the genomes of 1000 actinobacteria strains.</title>
        <authorList>
            <person name="Klenk H.-P."/>
        </authorList>
    </citation>
    <scope>NUCLEOTIDE SEQUENCE</scope>
    <source>
        <strain evidence="2">DSM 45356</strain>
    </source>
</reference>